<keyword evidence="5 6" id="KW-0472">Membrane</keyword>
<evidence type="ECO:0000256" key="2">
    <source>
        <dbReference type="ARBA" id="ARBA00022692"/>
    </source>
</evidence>
<sequence length="325" mass="36831">MEYVLKLFMEIHPFFLTWGVFFFGGLAFIVFQAFSSDVRINLKEIKENFLPFNPISSASVKTDMVIYLFRKFTDVVFSMPGLAVFTLIASQSERVITIFVGFSPNLSATQFSAFSCTCVMILAVEFSEYVVHYLEHKVPFLWELHKVHHSAEHMTPLTTKREHSFLQFASGLTGGVIKGIPAGIIMFLYGFSLGETLVLSIVANRILLVWTLDPLKHSHIPIGLGWFDKIFISPHMHQIHHSKTQAHWDRNFGTNLSIFDWAFGTAYKPLKGEKAVFGISGYSDASLQKFNTIHGAFINPIKRSYKRIAKHFPSAEAPKTETVKP</sequence>
<dbReference type="PANTHER" id="PTHR21624:SF3">
    <property type="entry name" value="FATTY ACID HYDROXYLASE DOMAIN-CONTAINING PROTEIN"/>
    <property type="match status" value="1"/>
</dbReference>
<evidence type="ECO:0000313" key="9">
    <source>
        <dbReference type="Proteomes" id="UP001432995"/>
    </source>
</evidence>
<evidence type="ECO:0000256" key="5">
    <source>
        <dbReference type="ARBA" id="ARBA00023136"/>
    </source>
</evidence>
<dbReference type="EMBL" id="JBELQD010000007">
    <property type="protein sequence ID" value="MER2288501.1"/>
    <property type="molecule type" value="Genomic_DNA"/>
</dbReference>
<gene>
    <name evidence="8" type="ORF">ABS770_09555</name>
</gene>
<dbReference type="PANTHER" id="PTHR21624">
    <property type="entry name" value="STEROL DESATURASE-RELATED PROTEIN"/>
    <property type="match status" value="1"/>
</dbReference>
<evidence type="ECO:0000313" key="8">
    <source>
        <dbReference type="EMBL" id="MER2288501.1"/>
    </source>
</evidence>
<accession>A0ABV1R0Z3</accession>
<name>A0ABV1R0Z3_9HYPH</name>
<keyword evidence="3 6" id="KW-1133">Transmembrane helix</keyword>
<feature type="transmembrane region" description="Helical" evidence="6">
    <location>
        <begin position="15"/>
        <end position="34"/>
    </location>
</feature>
<feature type="transmembrane region" description="Helical" evidence="6">
    <location>
        <begin position="168"/>
        <end position="191"/>
    </location>
</feature>
<dbReference type="RefSeq" id="WP_350378079.1">
    <property type="nucleotide sequence ID" value="NZ_JBELQD010000007.1"/>
</dbReference>
<reference evidence="8" key="1">
    <citation type="submission" date="2024-06" db="EMBL/GenBank/DDBJ databases">
        <authorList>
            <person name="Campbell A.G."/>
        </authorList>
    </citation>
    <scope>NUCLEOTIDE SEQUENCE</scope>
    <source>
        <strain evidence="8">EM17</strain>
    </source>
</reference>
<dbReference type="InterPro" id="IPR051689">
    <property type="entry name" value="Sterol_desaturase/TMEM195"/>
</dbReference>
<evidence type="ECO:0000256" key="4">
    <source>
        <dbReference type="ARBA" id="ARBA00023002"/>
    </source>
</evidence>
<evidence type="ECO:0000256" key="1">
    <source>
        <dbReference type="ARBA" id="ARBA00004127"/>
    </source>
</evidence>
<organism evidence="8 9">
    <name type="scientific">Methylobacterium brachiatum</name>
    <dbReference type="NCBI Taxonomy" id="269660"/>
    <lineage>
        <taxon>Bacteria</taxon>
        <taxon>Pseudomonadati</taxon>
        <taxon>Pseudomonadota</taxon>
        <taxon>Alphaproteobacteria</taxon>
        <taxon>Hyphomicrobiales</taxon>
        <taxon>Methylobacteriaceae</taxon>
        <taxon>Methylobacterium</taxon>
    </lineage>
</organism>
<comment type="caution">
    <text evidence="8">The sequence shown here is derived from an EMBL/GenBank/DDBJ whole genome shotgun (WGS) entry which is preliminary data.</text>
</comment>
<dbReference type="Pfam" id="PF04116">
    <property type="entry name" value="FA_hydroxylase"/>
    <property type="match status" value="1"/>
</dbReference>
<comment type="subcellular location">
    <subcellularLocation>
        <location evidence="1">Endomembrane system</location>
        <topology evidence="1">Multi-pass membrane protein</topology>
    </subcellularLocation>
</comment>
<dbReference type="Proteomes" id="UP001432995">
    <property type="component" value="Unassembled WGS sequence"/>
</dbReference>
<dbReference type="InterPro" id="IPR006694">
    <property type="entry name" value="Fatty_acid_hydroxylase"/>
</dbReference>
<evidence type="ECO:0000256" key="6">
    <source>
        <dbReference type="SAM" id="Phobius"/>
    </source>
</evidence>
<keyword evidence="4" id="KW-0560">Oxidoreductase</keyword>
<evidence type="ECO:0000256" key="3">
    <source>
        <dbReference type="ARBA" id="ARBA00022989"/>
    </source>
</evidence>
<keyword evidence="2 6" id="KW-0812">Transmembrane</keyword>
<evidence type="ECO:0000259" key="7">
    <source>
        <dbReference type="Pfam" id="PF04116"/>
    </source>
</evidence>
<feature type="domain" description="Fatty acid hydroxylase" evidence="7">
    <location>
        <begin position="118"/>
        <end position="265"/>
    </location>
</feature>
<proteinExistence type="predicted"/>
<protein>
    <submittedName>
        <fullName evidence="8">Sterol desaturase family protein</fullName>
    </submittedName>
</protein>
<keyword evidence="9" id="KW-1185">Reference proteome</keyword>